<gene>
    <name evidence="1" type="ORF">C8P65_11126</name>
</gene>
<dbReference type="Proteomes" id="UP000243985">
    <property type="component" value="Unassembled WGS sequence"/>
</dbReference>
<dbReference type="GeneID" id="84581141"/>
<dbReference type="EMBL" id="QBKG01000011">
    <property type="protein sequence ID" value="PTX05568.1"/>
    <property type="molecule type" value="Genomic_DNA"/>
</dbReference>
<evidence type="ECO:0000313" key="1">
    <source>
        <dbReference type="EMBL" id="PTX05568.1"/>
    </source>
</evidence>
<sequence length="78" mass="9009">MQTFILRNGNNQDVQLLLDISKKLGLDLELQSPFFSDKTRMESVSQALVALTQTRKTHNFSEQDIVDECRKVRAELQK</sequence>
<comment type="caution">
    <text evidence="1">The sequence shown here is derived from an EMBL/GenBank/DDBJ whole genome shotgun (WGS) entry which is preliminary data.</text>
</comment>
<accession>A0A2T5XT68</accession>
<protein>
    <submittedName>
        <fullName evidence="1">Uncharacterized protein</fullName>
    </submittedName>
</protein>
<evidence type="ECO:0000313" key="2">
    <source>
        <dbReference type="Proteomes" id="UP000243985"/>
    </source>
</evidence>
<organism evidence="1 2">
    <name type="scientific">Capnocytophaga leadbetteri</name>
    <dbReference type="NCBI Taxonomy" id="327575"/>
    <lineage>
        <taxon>Bacteria</taxon>
        <taxon>Pseudomonadati</taxon>
        <taxon>Bacteroidota</taxon>
        <taxon>Flavobacteriia</taxon>
        <taxon>Flavobacteriales</taxon>
        <taxon>Flavobacteriaceae</taxon>
        <taxon>Capnocytophaga</taxon>
    </lineage>
</organism>
<reference evidence="1 2" key="1">
    <citation type="submission" date="2018-04" db="EMBL/GenBank/DDBJ databases">
        <title>Genomic Encyclopedia of Archaeal and Bacterial Type Strains, Phase II (KMG-II): from individual species to whole genera.</title>
        <authorList>
            <person name="Goeker M."/>
        </authorList>
    </citation>
    <scope>NUCLEOTIDE SEQUENCE [LARGE SCALE GENOMIC DNA]</scope>
    <source>
        <strain evidence="1 2">DSM 22902</strain>
    </source>
</reference>
<proteinExistence type="predicted"/>
<dbReference type="AlphaFoldDB" id="A0A2T5XT68"/>
<dbReference type="RefSeq" id="WP_107782490.1">
    <property type="nucleotide sequence ID" value="NZ_CBDFCW010000042.1"/>
</dbReference>
<name>A0A2T5XT68_9FLAO</name>